<evidence type="ECO:0000313" key="3">
    <source>
        <dbReference type="Proteomes" id="UP000215607"/>
    </source>
</evidence>
<reference evidence="2 3" key="1">
    <citation type="journal article" date="2014" name="Front. Microbiol.">
        <title>Population and genomic analysis of the genus Halorubrum.</title>
        <authorList>
            <person name="Fullmer M.S."/>
            <person name="Soucy S.M."/>
            <person name="Swithers K.S."/>
            <person name="Makkay A.M."/>
            <person name="Wheeler R."/>
            <person name="Ventosa A."/>
            <person name="Gogarten J.P."/>
            <person name="Papke R.T."/>
        </authorList>
    </citation>
    <scope>NUCLEOTIDE SEQUENCE [LARGE SCALE GENOMIC DNA]</scope>
    <source>
        <strain evidence="2 3">Ga2p</strain>
    </source>
</reference>
<gene>
    <name evidence="2" type="ORF">DJ79_09105</name>
</gene>
<comment type="caution">
    <text evidence="2">The sequence shown here is derived from an EMBL/GenBank/DDBJ whole genome shotgun (WGS) entry which is preliminary data.</text>
</comment>
<dbReference type="Proteomes" id="UP000215607">
    <property type="component" value="Unassembled WGS sequence"/>
</dbReference>
<dbReference type="EMBL" id="NHPA01000042">
    <property type="protein sequence ID" value="OYR67434.1"/>
    <property type="molecule type" value="Genomic_DNA"/>
</dbReference>
<evidence type="ECO:0000313" key="2">
    <source>
        <dbReference type="EMBL" id="OYR67434.1"/>
    </source>
</evidence>
<organism evidence="2 3">
    <name type="scientific">Halorubrum ezzemoulense</name>
    <name type="common">Halorubrum chaoviator</name>
    <dbReference type="NCBI Taxonomy" id="337243"/>
    <lineage>
        <taxon>Archaea</taxon>
        <taxon>Methanobacteriati</taxon>
        <taxon>Methanobacteriota</taxon>
        <taxon>Stenosarchaea group</taxon>
        <taxon>Halobacteria</taxon>
        <taxon>Halobacteriales</taxon>
        <taxon>Haloferacaceae</taxon>
        <taxon>Halorubrum</taxon>
    </lineage>
</organism>
<sequence length="334" mass="35047">MGDNKKWTRRAAVGSFVSGGGFMLFGTGGSTQISTYRDVAVNTGDGEDAVLQFDEDYDGGVVTSDAVNVYEITDNVDAFELDDIAVEARVDGGTVDATVTGGNDTFDVAVRCSDNADGLRGSYAIELIFTASNPDFTITATRTTGPVEIDCYDFGSSNNYRDSSDEGTAAQPDDPKGTIDNPGNVNDGNDDTYATAVAVCNSNSSGNSGNNGNGNGNGENGNSGGDRGGRVGYALPPTQRNGAYELYVKYKNSNGSWNVYLLDIDGNDLTGKYKLTGGGQNERSKTIEFDRSENSAIGANAGSLYLIFETTSSGNCVSVDVDYFELRRTGASST</sequence>
<feature type="region of interest" description="Disordered" evidence="1">
    <location>
        <begin position="158"/>
        <end position="233"/>
    </location>
</feature>
<dbReference type="AlphaFoldDB" id="A0A256JEZ2"/>
<accession>A0A256JEZ2</accession>
<feature type="compositionally biased region" description="Gly residues" evidence="1">
    <location>
        <begin position="209"/>
        <end position="226"/>
    </location>
</feature>
<proteinExistence type="predicted"/>
<protein>
    <submittedName>
        <fullName evidence="2">Uncharacterized protein</fullName>
    </submittedName>
</protein>
<evidence type="ECO:0000256" key="1">
    <source>
        <dbReference type="SAM" id="MobiDB-lite"/>
    </source>
</evidence>
<name>A0A256JEZ2_HALEZ</name>
<dbReference type="RefSeq" id="WP_094593026.1">
    <property type="nucleotide sequence ID" value="NZ_NHPA01000042.1"/>
</dbReference>